<dbReference type="InterPro" id="IPR012840">
    <property type="entry name" value="NrdG2"/>
</dbReference>
<dbReference type="CDD" id="cd01335">
    <property type="entry name" value="Radical_SAM"/>
    <property type="match status" value="1"/>
</dbReference>
<name>A0A7G9QSY8_9GAMM</name>
<dbReference type="InterPro" id="IPR007197">
    <property type="entry name" value="rSAM"/>
</dbReference>
<organism evidence="8 9">
    <name type="scientific">Thermomonas brevis</name>
    <dbReference type="NCBI Taxonomy" id="215691"/>
    <lineage>
        <taxon>Bacteria</taxon>
        <taxon>Pseudomonadati</taxon>
        <taxon>Pseudomonadota</taxon>
        <taxon>Gammaproteobacteria</taxon>
        <taxon>Lysobacterales</taxon>
        <taxon>Lysobacteraceae</taxon>
        <taxon>Thermomonas</taxon>
    </lineage>
</organism>
<reference evidence="8 9" key="1">
    <citation type="submission" date="2020-08" db="EMBL/GenBank/DDBJ databases">
        <title>Genome sequence of Thermomonas brevis KACC 16975T.</title>
        <authorList>
            <person name="Hyun D.-W."/>
            <person name="Bae J.-W."/>
        </authorList>
    </citation>
    <scope>NUCLEOTIDE SEQUENCE [LARGE SCALE GENOMIC DNA]</scope>
    <source>
        <strain evidence="8 9">KACC 16975</strain>
    </source>
</reference>
<dbReference type="Proteomes" id="UP000515977">
    <property type="component" value="Chromosome"/>
</dbReference>
<dbReference type="SUPFAM" id="SSF102114">
    <property type="entry name" value="Radical SAM enzymes"/>
    <property type="match status" value="1"/>
</dbReference>
<dbReference type="InterPro" id="IPR058240">
    <property type="entry name" value="rSAM_sf"/>
</dbReference>
<protein>
    <submittedName>
        <fullName evidence="8">Anaerobic ribonucleoside-triphosphate reductase activating protein</fullName>
    </submittedName>
</protein>
<dbReference type="Pfam" id="PF04055">
    <property type="entry name" value="Radical_SAM"/>
    <property type="match status" value="1"/>
</dbReference>
<keyword evidence="6" id="KW-0411">Iron-sulfur</keyword>
<evidence type="ECO:0000313" key="9">
    <source>
        <dbReference type="Proteomes" id="UP000515977"/>
    </source>
</evidence>
<evidence type="ECO:0000256" key="5">
    <source>
        <dbReference type="ARBA" id="ARBA00023004"/>
    </source>
</evidence>
<evidence type="ECO:0000256" key="1">
    <source>
        <dbReference type="ARBA" id="ARBA00001966"/>
    </source>
</evidence>
<dbReference type="SFLD" id="SFLDS00029">
    <property type="entry name" value="Radical_SAM"/>
    <property type="match status" value="1"/>
</dbReference>
<keyword evidence="4" id="KW-0479">Metal-binding</keyword>
<keyword evidence="5" id="KW-0408">Iron</keyword>
<proteinExistence type="predicted"/>
<dbReference type="PROSITE" id="PS51918">
    <property type="entry name" value="RADICAL_SAM"/>
    <property type="match status" value="1"/>
</dbReference>
<dbReference type="Gene3D" id="3.20.20.70">
    <property type="entry name" value="Aldolase class I"/>
    <property type="match status" value="1"/>
</dbReference>
<dbReference type="PANTHER" id="PTHR30352">
    <property type="entry name" value="PYRUVATE FORMATE-LYASE-ACTIVATING ENZYME"/>
    <property type="match status" value="1"/>
</dbReference>
<dbReference type="SFLD" id="SFLDG01094">
    <property type="entry name" value="Uncharacterised_Radical_SAM_Su"/>
    <property type="match status" value="1"/>
</dbReference>
<accession>A0A7G9QSY8</accession>
<keyword evidence="9" id="KW-1185">Reference proteome</keyword>
<evidence type="ECO:0000256" key="3">
    <source>
        <dbReference type="ARBA" id="ARBA00022691"/>
    </source>
</evidence>
<dbReference type="InterPro" id="IPR013785">
    <property type="entry name" value="Aldolase_TIM"/>
</dbReference>
<sequence length="221" mass="24481">MIRVGGMTPLTSIDFPGRLAAVLFLQGCPWRCGYCHNPELLPARAEVGIAWERVEAFLRRRQGLLDAVVFSGGEPTAQAALPQAIARVRAMGYRIGLHTGGMYPARLRLVLPLLDWIGLDVKAPEDYHDAVTGRRDSARPTFEALDAVLDSGVAYECRTTWHPTLYPAQALYRLADGLSARGVKHWALQECRDEGRARIAGDEVDLERLCAGFKSFCFRRG</sequence>
<dbReference type="GO" id="GO:0051539">
    <property type="term" value="F:4 iron, 4 sulfur cluster binding"/>
    <property type="evidence" value="ECO:0007669"/>
    <property type="project" value="UniProtKB-KW"/>
</dbReference>
<dbReference type="GO" id="GO:0046872">
    <property type="term" value="F:metal ion binding"/>
    <property type="evidence" value="ECO:0007669"/>
    <property type="project" value="UniProtKB-KW"/>
</dbReference>
<evidence type="ECO:0000256" key="2">
    <source>
        <dbReference type="ARBA" id="ARBA00022485"/>
    </source>
</evidence>
<keyword evidence="3" id="KW-0949">S-adenosyl-L-methionine</keyword>
<evidence type="ECO:0000256" key="6">
    <source>
        <dbReference type="ARBA" id="ARBA00023014"/>
    </source>
</evidence>
<gene>
    <name evidence="8" type="ORF">H9L17_15075</name>
</gene>
<dbReference type="AlphaFoldDB" id="A0A7G9QSY8"/>
<feature type="domain" description="Radical SAM core" evidence="7">
    <location>
        <begin position="14"/>
        <end position="219"/>
    </location>
</feature>
<dbReference type="NCBIfam" id="TIGR02495">
    <property type="entry name" value="NrdG2"/>
    <property type="match status" value="1"/>
</dbReference>
<evidence type="ECO:0000313" key="8">
    <source>
        <dbReference type="EMBL" id="QNN46463.1"/>
    </source>
</evidence>
<dbReference type="KEGG" id="tbv:H9L17_15075"/>
<comment type="cofactor">
    <cofactor evidence="1">
        <name>[4Fe-4S] cluster</name>
        <dbReference type="ChEBI" id="CHEBI:49883"/>
    </cofactor>
</comment>
<dbReference type="PANTHER" id="PTHR30352:SF13">
    <property type="entry name" value="GLYCYL-RADICAL ENZYME ACTIVATING ENZYME YJJW-RELATED"/>
    <property type="match status" value="1"/>
</dbReference>
<dbReference type="RefSeq" id="WP_187570229.1">
    <property type="nucleotide sequence ID" value="NZ_CP060711.1"/>
</dbReference>
<dbReference type="InterPro" id="IPR034457">
    <property type="entry name" value="Organic_radical-activating"/>
</dbReference>
<dbReference type="GO" id="GO:0003824">
    <property type="term" value="F:catalytic activity"/>
    <property type="evidence" value="ECO:0007669"/>
    <property type="project" value="InterPro"/>
</dbReference>
<evidence type="ECO:0000256" key="4">
    <source>
        <dbReference type="ARBA" id="ARBA00022723"/>
    </source>
</evidence>
<evidence type="ECO:0000259" key="7">
    <source>
        <dbReference type="PROSITE" id="PS51918"/>
    </source>
</evidence>
<keyword evidence="2" id="KW-0004">4Fe-4S</keyword>
<dbReference type="EMBL" id="CP060711">
    <property type="protein sequence ID" value="QNN46463.1"/>
    <property type="molecule type" value="Genomic_DNA"/>
</dbReference>